<evidence type="ECO:0000313" key="1">
    <source>
        <dbReference type="EnsemblMetazoa" id="PPA45853.1"/>
    </source>
</evidence>
<accession>A0A8R1V1W7</accession>
<dbReference type="EnsemblMetazoa" id="PPA45853.1">
    <property type="protein sequence ID" value="PPA45853.1"/>
    <property type="gene ID" value="WBGene00284222"/>
</dbReference>
<name>A0A2A6BZL7_PRIPA</name>
<reference evidence="1" key="2">
    <citation type="submission" date="2022-06" db="UniProtKB">
        <authorList>
            <consortium name="EnsemblMetazoa"/>
        </authorList>
    </citation>
    <scope>IDENTIFICATION</scope>
    <source>
        <strain evidence="1">PS312</strain>
    </source>
</reference>
<dbReference type="Proteomes" id="UP000005239">
    <property type="component" value="Unassembled WGS sequence"/>
</dbReference>
<accession>A0A2A6BZL7</accession>
<organism evidence="1 2">
    <name type="scientific">Pristionchus pacificus</name>
    <name type="common">Parasitic nematode worm</name>
    <dbReference type="NCBI Taxonomy" id="54126"/>
    <lineage>
        <taxon>Eukaryota</taxon>
        <taxon>Metazoa</taxon>
        <taxon>Ecdysozoa</taxon>
        <taxon>Nematoda</taxon>
        <taxon>Chromadorea</taxon>
        <taxon>Rhabditida</taxon>
        <taxon>Rhabditina</taxon>
        <taxon>Diplogasteromorpha</taxon>
        <taxon>Diplogasteroidea</taxon>
        <taxon>Neodiplogasteridae</taxon>
        <taxon>Pristionchus</taxon>
    </lineage>
</organism>
<sequence>MKKFGVIIKEIIEGIAGQRTHIGGNLFVILSVRCEYIGGRGLAATTSGKKDRLVIHLGVPMYVANWLATMNGEASNRWDEATIEAMHSSTRERRARAQQSASLVPAATAIPPIASSAIGKYPQQGTVDGRSGSKEGGPGNVVEYISGICPTVTSVPLLDRVELRKLKTTPSASTRACPDEPQSEDGPLERESDKISQIFALIRIDLVKRMGAMSFGGHSNRT</sequence>
<evidence type="ECO:0000313" key="2">
    <source>
        <dbReference type="Proteomes" id="UP000005239"/>
    </source>
</evidence>
<reference evidence="2" key="1">
    <citation type="journal article" date="2008" name="Nat. Genet.">
        <title>The Pristionchus pacificus genome provides a unique perspective on nematode lifestyle and parasitism.</title>
        <authorList>
            <person name="Dieterich C."/>
            <person name="Clifton S.W."/>
            <person name="Schuster L.N."/>
            <person name="Chinwalla A."/>
            <person name="Delehaunty K."/>
            <person name="Dinkelacker I."/>
            <person name="Fulton L."/>
            <person name="Fulton R."/>
            <person name="Godfrey J."/>
            <person name="Minx P."/>
            <person name="Mitreva M."/>
            <person name="Roeseler W."/>
            <person name="Tian H."/>
            <person name="Witte H."/>
            <person name="Yang S.P."/>
            <person name="Wilson R.K."/>
            <person name="Sommer R.J."/>
        </authorList>
    </citation>
    <scope>NUCLEOTIDE SEQUENCE [LARGE SCALE GENOMIC DNA]</scope>
    <source>
        <strain evidence="2">PS312</strain>
    </source>
</reference>
<proteinExistence type="predicted"/>
<keyword evidence="2" id="KW-1185">Reference proteome</keyword>
<dbReference type="AlphaFoldDB" id="A0A2A6BZL7"/>
<protein>
    <submittedName>
        <fullName evidence="1">Uncharacterized protein</fullName>
    </submittedName>
</protein>
<gene>
    <name evidence="1" type="primary">WBGene00284222</name>
</gene>